<dbReference type="EMBL" id="KV424102">
    <property type="protein sequence ID" value="KZT51562.1"/>
    <property type="molecule type" value="Genomic_DNA"/>
</dbReference>
<sequence>MSVSSTGPPNRGDLECEIYSARQAALVIPAWEHGLPKPEQPNLTRRCCSSAQLLPVELLHHIFSLLSGDRSLILDREILRSPQIAVSHVCRSWRSAALGLSSMWSNISVVVNDIQDQSPTTIGALRMAEALLARCKPPMIDMSWQDHDCGLSKLPHQTDFEYRIRHLHFKLCAKAISDIPVYRRWIQSNALETLSLRLITTCLCHRTAPAEEHEAPVPVEPTLPTTSQLKSRWMDDVFVSRLPIGLSRVEDMRRSATRSYPEEHTSISSIFNLLRCMPSLVRLRLKHTDYLPDDEVDPVGIRPPLLELPVLESLTICHPRYALYWLPLMAMPNLDHLAVQIPSSKALRRRLAHMPQLPRIQRLRKLARVTLHGHWSPTLSPLFLEAAPNLEHVILDDTTWTALCVHTVPPPKDHGIRPLHLSVSELTLSCELTTIRRFANWEHRFAAHWASQVFPRLRKLNLRDLLPGERMLC</sequence>
<organism evidence="2 3">
    <name type="scientific">Calocera cornea HHB12733</name>
    <dbReference type="NCBI Taxonomy" id="1353952"/>
    <lineage>
        <taxon>Eukaryota</taxon>
        <taxon>Fungi</taxon>
        <taxon>Dikarya</taxon>
        <taxon>Basidiomycota</taxon>
        <taxon>Agaricomycotina</taxon>
        <taxon>Dacrymycetes</taxon>
        <taxon>Dacrymycetales</taxon>
        <taxon>Dacrymycetaceae</taxon>
        <taxon>Calocera</taxon>
    </lineage>
</organism>
<dbReference type="Pfam" id="PF12937">
    <property type="entry name" value="F-box-like"/>
    <property type="match status" value="1"/>
</dbReference>
<dbReference type="OrthoDB" id="3365698at2759"/>
<evidence type="ECO:0000259" key="1">
    <source>
        <dbReference type="Pfam" id="PF12937"/>
    </source>
</evidence>
<dbReference type="Proteomes" id="UP000076842">
    <property type="component" value="Unassembled WGS sequence"/>
</dbReference>
<protein>
    <recommendedName>
        <fullName evidence="1">F-box domain-containing protein</fullName>
    </recommendedName>
</protein>
<accession>A0A165CWS4</accession>
<keyword evidence="3" id="KW-1185">Reference proteome</keyword>
<evidence type="ECO:0000313" key="3">
    <source>
        <dbReference type="Proteomes" id="UP000076842"/>
    </source>
</evidence>
<dbReference type="InterPro" id="IPR001810">
    <property type="entry name" value="F-box_dom"/>
</dbReference>
<feature type="domain" description="F-box" evidence="1">
    <location>
        <begin position="53"/>
        <end position="107"/>
    </location>
</feature>
<proteinExistence type="predicted"/>
<dbReference type="Gene3D" id="1.20.1280.50">
    <property type="match status" value="1"/>
</dbReference>
<reference evidence="2 3" key="1">
    <citation type="journal article" date="2016" name="Mol. Biol. Evol.">
        <title>Comparative Genomics of Early-Diverging Mushroom-Forming Fungi Provides Insights into the Origins of Lignocellulose Decay Capabilities.</title>
        <authorList>
            <person name="Nagy L.G."/>
            <person name="Riley R."/>
            <person name="Tritt A."/>
            <person name="Adam C."/>
            <person name="Daum C."/>
            <person name="Floudas D."/>
            <person name="Sun H."/>
            <person name="Yadav J.S."/>
            <person name="Pangilinan J."/>
            <person name="Larsson K.H."/>
            <person name="Matsuura K."/>
            <person name="Barry K."/>
            <person name="Labutti K."/>
            <person name="Kuo R."/>
            <person name="Ohm R.A."/>
            <person name="Bhattacharya S.S."/>
            <person name="Shirouzu T."/>
            <person name="Yoshinaga Y."/>
            <person name="Martin F.M."/>
            <person name="Grigoriev I.V."/>
            <person name="Hibbett D.S."/>
        </authorList>
    </citation>
    <scope>NUCLEOTIDE SEQUENCE [LARGE SCALE GENOMIC DNA]</scope>
    <source>
        <strain evidence="2 3">HHB12733</strain>
    </source>
</reference>
<dbReference type="SUPFAM" id="SSF52047">
    <property type="entry name" value="RNI-like"/>
    <property type="match status" value="1"/>
</dbReference>
<evidence type="ECO:0000313" key="2">
    <source>
        <dbReference type="EMBL" id="KZT51562.1"/>
    </source>
</evidence>
<gene>
    <name evidence="2" type="ORF">CALCODRAFT_126013</name>
</gene>
<dbReference type="InParanoid" id="A0A165CWS4"/>
<dbReference type="AlphaFoldDB" id="A0A165CWS4"/>
<name>A0A165CWS4_9BASI</name>